<evidence type="ECO:0000256" key="10">
    <source>
        <dbReference type="HAMAP-Rule" id="MF_00135"/>
    </source>
</evidence>
<reference evidence="12 13" key="1">
    <citation type="journal article" date="2016" name="Environ. Microbiol.">
        <title>Genomic resolution of a cold subsurface aquifer community provides metabolic insights for novel microbes adapted to high CO concentrations.</title>
        <authorList>
            <person name="Probst A.J."/>
            <person name="Castelle C.J."/>
            <person name="Singh A."/>
            <person name="Brown C.T."/>
            <person name="Anantharaman K."/>
            <person name="Sharon I."/>
            <person name="Hug L.A."/>
            <person name="Burstein D."/>
            <person name="Emerson J.B."/>
            <person name="Thomas B.C."/>
            <person name="Banfield J.F."/>
        </authorList>
    </citation>
    <scope>NUCLEOTIDE SEQUENCE [LARGE SCALE GENOMIC DNA]</scope>
    <source>
        <strain evidence="12">CG1_02_38_46</strain>
    </source>
</reference>
<keyword evidence="8 10" id="KW-0057">Aromatic amino acid biosynthesis</keyword>
<dbReference type="InterPro" id="IPR001240">
    <property type="entry name" value="PRAI_dom"/>
</dbReference>
<evidence type="ECO:0000256" key="8">
    <source>
        <dbReference type="ARBA" id="ARBA00023141"/>
    </source>
</evidence>
<evidence type="ECO:0000256" key="4">
    <source>
        <dbReference type="ARBA" id="ARBA00012572"/>
    </source>
</evidence>
<keyword evidence="9 10" id="KW-0413">Isomerase</keyword>
<dbReference type="GO" id="GO:0004640">
    <property type="term" value="F:phosphoribosylanthranilate isomerase activity"/>
    <property type="evidence" value="ECO:0007669"/>
    <property type="project" value="UniProtKB-UniRule"/>
</dbReference>
<protein>
    <recommendedName>
        <fullName evidence="5 10">N-(5'-phosphoribosyl)anthranilate isomerase</fullName>
        <shortName evidence="10">PRAI</shortName>
        <ecNumber evidence="4 10">5.3.1.24</ecNumber>
    </recommendedName>
</protein>
<evidence type="ECO:0000256" key="1">
    <source>
        <dbReference type="ARBA" id="ARBA00001164"/>
    </source>
</evidence>
<dbReference type="UniPathway" id="UPA00035">
    <property type="reaction ID" value="UER00042"/>
</dbReference>
<comment type="catalytic activity">
    <reaction evidence="1 10">
        <text>N-(5-phospho-beta-D-ribosyl)anthranilate = 1-(2-carboxyphenylamino)-1-deoxy-D-ribulose 5-phosphate</text>
        <dbReference type="Rhea" id="RHEA:21540"/>
        <dbReference type="ChEBI" id="CHEBI:18277"/>
        <dbReference type="ChEBI" id="CHEBI:58613"/>
        <dbReference type="EC" id="5.3.1.24"/>
    </reaction>
</comment>
<dbReference type="NCBIfam" id="NF002298">
    <property type="entry name" value="PRK01222.1-4"/>
    <property type="match status" value="1"/>
</dbReference>
<dbReference type="InterPro" id="IPR044643">
    <property type="entry name" value="TrpF_fam"/>
</dbReference>
<dbReference type="SUPFAM" id="SSF51366">
    <property type="entry name" value="Ribulose-phoshate binding barrel"/>
    <property type="match status" value="1"/>
</dbReference>
<proteinExistence type="inferred from homology"/>
<comment type="caution">
    <text evidence="12">The sequence shown here is derived from an EMBL/GenBank/DDBJ whole genome shotgun (WGS) entry which is preliminary data.</text>
</comment>
<dbReference type="CDD" id="cd00405">
    <property type="entry name" value="PRAI"/>
    <property type="match status" value="1"/>
</dbReference>
<gene>
    <name evidence="10" type="primary">trpF</name>
    <name evidence="12" type="ORF">AUJ66_02540</name>
</gene>
<dbReference type="EC" id="5.3.1.24" evidence="4 10"/>
<name>A0A1J4SG57_9BACT</name>
<evidence type="ECO:0000313" key="12">
    <source>
        <dbReference type="EMBL" id="OIN97628.1"/>
    </source>
</evidence>
<dbReference type="Pfam" id="PF00697">
    <property type="entry name" value="PRAI"/>
    <property type="match status" value="1"/>
</dbReference>
<organism evidence="12 13">
    <name type="scientific">Candidatus Desantisbacteria bacterium CG1_02_38_46</name>
    <dbReference type="NCBI Taxonomy" id="1817893"/>
    <lineage>
        <taxon>Bacteria</taxon>
        <taxon>Candidatus Desantisiibacteriota</taxon>
    </lineage>
</organism>
<comment type="similarity">
    <text evidence="3 10">Belongs to the TrpF family.</text>
</comment>
<dbReference type="PANTHER" id="PTHR42894:SF1">
    <property type="entry name" value="N-(5'-PHOSPHORIBOSYL)ANTHRANILATE ISOMERASE"/>
    <property type="match status" value="1"/>
</dbReference>
<keyword evidence="6 10" id="KW-0028">Amino-acid biosynthesis</keyword>
<evidence type="ECO:0000313" key="13">
    <source>
        <dbReference type="Proteomes" id="UP000182278"/>
    </source>
</evidence>
<comment type="pathway">
    <text evidence="2 10">Amino-acid biosynthesis; L-tryptophan biosynthesis; L-tryptophan from chorismate: step 3/5.</text>
</comment>
<dbReference type="AlphaFoldDB" id="A0A1J4SG57"/>
<dbReference type="PANTHER" id="PTHR42894">
    <property type="entry name" value="N-(5'-PHOSPHORIBOSYL)ANTHRANILATE ISOMERASE"/>
    <property type="match status" value="1"/>
</dbReference>
<evidence type="ECO:0000256" key="6">
    <source>
        <dbReference type="ARBA" id="ARBA00022605"/>
    </source>
</evidence>
<sequence>MVQVKICGIKKEEDAKWAVSLGADMLGFIFFKKSPRYVSTQLARKIIKGLPPFVLPVGVFVDEQQDLIRKTVKSCGLKIIQLHGNETPEFCLNLRAMLGPDKSGQSISEVKIIKSFRIQNESVLQIQPFREPVRAADFFLLDTFREGVPGGTGETFDWELAIKAKEYGPIFLSGGLNPDNVVKAIQTVRPYGVDVATGVESEGMATGRKDYEKMKKFISRAKSIL</sequence>
<dbReference type="STRING" id="1817893.AUJ66_02540"/>
<evidence type="ECO:0000259" key="11">
    <source>
        <dbReference type="Pfam" id="PF00697"/>
    </source>
</evidence>
<evidence type="ECO:0000256" key="3">
    <source>
        <dbReference type="ARBA" id="ARBA00007571"/>
    </source>
</evidence>
<evidence type="ECO:0000256" key="2">
    <source>
        <dbReference type="ARBA" id="ARBA00004664"/>
    </source>
</evidence>
<dbReference type="GO" id="GO:0000162">
    <property type="term" value="P:L-tryptophan biosynthetic process"/>
    <property type="evidence" value="ECO:0007669"/>
    <property type="project" value="UniProtKB-UniRule"/>
</dbReference>
<dbReference type="InterPro" id="IPR013785">
    <property type="entry name" value="Aldolase_TIM"/>
</dbReference>
<dbReference type="Proteomes" id="UP000182278">
    <property type="component" value="Unassembled WGS sequence"/>
</dbReference>
<evidence type="ECO:0000256" key="5">
    <source>
        <dbReference type="ARBA" id="ARBA00022272"/>
    </source>
</evidence>
<dbReference type="HAMAP" id="MF_00135">
    <property type="entry name" value="PRAI"/>
    <property type="match status" value="1"/>
</dbReference>
<feature type="domain" description="N-(5'phosphoribosyl) anthranilate isomerase (PRAI)" evidence="11">
    <location>
        <begin position="4"/>
        <end position="219"/>
    </location>
</feature>
<dbReference type="Gene3D" id="3.20.20.70">
    <property type="entry name" value="Aldolase class I"/>
    <property type="match status" value="1"/>
</dbReference>
<accession>A0A1J4SG57</accession>
<dbReference type="FunFam" id="3.20.20.70:FF:000075">
    <property type="entry name" value="Tryptophan biosynthesis protein TRP1"/>
    <property type="match status" value="1"/>
</dbReference>
<keyword evidence="7 10" id="KW-0822">Tryptophan biosynthesis</keyword>
<evidence type="ECO:0000256" key="9">
    <source>
        <dbReference type="ARBA" id="ARBA00023235"/>
    </source>
</evidence>
<evidence type="ECO:0000256" key="7">
    <source>
        <dbReference type="ARBA" id="ARBA00022822"/>
    </source>
</evidence>
<dbReference type="EMBL" id="MNUO01000040">
    <property type="protein sequence ID" value="OIN97628.1"/>
    <property type="molecule type" value="Genomic_DNA"/>
</dbReference>
<dbReference type="InterPro" id="IPR011060">
    <property type="entry name" value="RibuloseP-bd_barrel"/>
</dbReference>